<dbReference type="EMBL" id="VFJC01000029">
    <property type="protein sequence ID" value="KAB5518604.1"/>
    <property type="molecule type" value="Genomic_DNA"/>
</dbReference>
<organism evidence="1 2">
    <name type="scientific">Pangasianodon hypophthalmus</name>
    <name type="common">Striped catfish</name>
    <name type="synonym">Helicophagus hypophthalmus</name>
    <dbReference type="NCBI Taxonomy" id="310915"/>
    <lineage>
        <taxon>Eukaryota</taxon>
        <taxon>Metazoa</taxon>
        <taxon>Chordata</taxon>
        <taxon>Craniata</taxon>
        <taxon>Vertebrata</taxon>
        <taxon>Euteleostomi</taxon>
        <taxon>Actinopterygii</taxon>
        <taxon>Neopterygii</taxon>
        <taxon>Teleostei</taxon>
        <taxon>Ostariophysi</taxon>
        <taxon>Siluriformes</taxon>
        <taxon>Pangasiidae</taxon>
        <taxon>Pangasianodon</taxon>
    </lineage>
</organism>
<accession>A0A5N5JKX0</accession>
<gene>
    <name evidence="1" type="ORF">PHYPO_G00167910</name>
</gene>
<protein>
    <submittedName>
        <fullName evidence="1">Uncharacterized protein</fullName>
    </submittedName>
</protein>
<reference evidence="1 2" key="1">
    <citation type="submission" date="2019-06" db="EMBL/GenBank/DDBJ databases">
        <title>A chromosome-scale genome assembly of the striped catfish, Pangasianodon hypophthalmus.</title>
        <authorList>
            <person name="Wen M."/>
            <person name="Zahm M."/>
            <person name="Roques C."/>
            <person name="Cabau C."/>
            <person name="Klopp C."/>
            <person name="Donnadieu C."/>
            <person name="Jouanno E."/>
            <person name="Avarre J.-C."/>
            <person name="Campet M."/>
            <person name="Ha T.T.T."/>
            <person name="Dugue R."/>
            <person name="Lampietro C."/>
            <person name="Louis A."/>
            <person name="Herpin A."/>
            <person name="Echchiki A."/>
            <person name="Berthelot C."/>
            <person name="Parey E."/>
            <person name="Roest-Crollius H."/>
            <person name="Braasch I."/>
            <person name="Postlethwait J."/>
            <person name="Bobe J."/>
            <person name="Montfort J."/>
            <person name="Bouchez O."/>
            <person name="Begum T."/>
            <person name="Schartl M."/>
            <person name="Guiguen Y."/>
        </authorList>
    </citation>
    <scope>NUCLEOTIDE SEQUENCE [LARGE SCALE GENOMIC DNA]</scope>
    <source>
        <strain evidence="1 2">Indonesia</strain>
        <tissue evidence="1">Blood</tissue>
    </source>
</reference>
<proteinExistence type="predicted"/>
<sequence>MERTVGFLVQVLQMKILEKLRHRQDQTSLTNRLRDTREEKRPALRKQGLLLHFVWASVAGLYGITEVIGHACSPAHKKLGGSCNPTLEETVQLR</sequence>
<evidence type="ECO:0000313" key="2">
    <source>
        <dbReference type="Proteomes" id="UP000327468"/>
    </source>
</evidence>
<comment type="caution">
    <text evidence="1">The sequence shown here is derived from an EMBL/GenBank/DDBJ whole genome shotgun (WGS) entry which is preliminary data.</text>
</comment>
<dbReference type="Proteomes" id="UP000327468">
    <property type="component" value="Chromosome 28"/>
</dbReference>
<name>A0A5N5JKX0_PANHP</name>
<dbReference type="AlphaFoldDB" id="A0A5N5JKX0"/>
<evidence type="ECO:0000313" key="1">
    <source>
        <dbReference type="EMBL" id="KAB5518604.1"/>
    </source>
</evidence>
<keyword evidence="2" id="KW-1185">Reference proteome</keyword>